<name>A0ABS0LIN7_9LACT</name>
<feature type="signal peptide" evidence="1">
    <location>
        <begin position="1"/>
        <end position="17"/>
    </location>
</feature>
<evidence type="ECO:0000256" key="1">
    <source>
        <dbReference type="SAM" id="SignalP"/>
    </source>
</evidence>
<accession>A0ABS0LIN7</accession>
<keyword evidence="1" id="KW-0732">Signal</keyword>
<dbReference type="RefSeq" id="WP_197104266.1">
    <property type="nucleotide sequence ID" value="NZ_JACCEL010000009.1"/>
</dbReference>
<sequence>MKRFFKSVVLLSTLALPQLILPNAKLDMIPFAPAGQTVQAESISPKAHAQEIVDTLDEMYPEDVLPTYVLTPDMPEYVTAATTGAEDQDNFNIFYYAEDTPYEVNDPAVNKLTPIASLSKMTYQTEEEAIQAVNQVLDLQGEEVDLGYGITGYMQGAAGSTYLNWQEGNWSLLVQANNMNEEDPVPLAQSVVEYLEEVYLPEPSNVGQITLRTSGKETYEDNAVVWQESNVVYQVKHIDPMHAIIMTGSISEPTQQ</sequence>
<reference evidence="2 3" key="1">
    <citation type="submission" date="2020-07" db="EMBL/GenBank/DDBJ databases">
        <title>Facklamia lactis sp. nov., isolated from raw milk.</title>
        <authorList>
            <person name="Doll E.V."/>
            <person name="Huptas C."/>
            <person name="Staib L."/>
            <person name="Wenning M."/>
            <person name="Scherer S."/>
        </authorList>
    </citation>
    <scope>NUCLEOTIDE SEQUENCE [LARGE SCALE GENOMIC DNA]</scope>
    <source>
        <strain evidence="2 3">DSM 104272</strain>
    </source>
</reference>
<dbReference type="EMBL" id="JACCEL010000009">
    <property type="protein sequence ID" value="MBG9978155.1"/>
    <property type="molecule type" value="Genomic_DNA"/>
</dbReference>
<evidence type="ECO:0000313" key="3">
    <source>
        <dbReference type="Proteomes" id="UP000823401"/>
    </source>
</evidence>
<organism evidence="2 3">
    <name type="scientific">Ruoffia tabacinasalis</name>
    <dbReference type="NCBI Taxonomy" id="87458"/>
    <lineage>
        <taxon>Bacteria</taxon>
        <taxon>Bacillati</taxon>
        <taxon>Bacillota</taxon>
        <taxon>Bacilli</taxon>
        <taxon>Lactobacillales</taxon>
        <taxon>Aerococcaceae</taxon>
        <taxon>Ruoffia</taxon>
    </lineage>
</organism>
<keyword evidence="3" id="KW-1185">Reference proteome</keyword>
<gene>
    <name evidence="2" type="ORF">HYQ42_05070</name>
</gene>
<comment type="caution">
    <text evidence="2">The sequence shown here is derived from an EMBL/GenBank/DDBJ whole genome shotgun (WGS) entry which is preliminary data.</text>
</comment>
<proteinExistence type="predicted"/>
<evidence type="ECO:0000313" key="2">
    <source>
        <dbReference type="EMBL" id="MBG9978155.1"/>
    </source>
</evidence>
<dbReference type="Proteomes" id="UP000823401">
    <property type="component" value="Unassembled WGS sequence"/>
</dbReference>
<protein>
    <submittedName>
        <fullName evidence="2">Uncharacterized protein</fullName>
    </submittedName>
</protein>
<feature type="chain" id="PRO_5045521714" evidence="1">
    <location>
        <begin position="18"/>
        <end position="256"/>
    </location>
</feature>